<feature type="non-terminal residue" evidence="1">
    <location>
        <position position="132"/>
    </location>
</feature>
<sequence length="132" mass="14160">MCQHQSEQQLATRQRYVGLQGSRRRCSAAAVLVAFWMLLETVPLAASRTAFDSLGASRARAPRLVGRAAGPMDFMGAMPKMMEGMKKLPELQAKLREMPSVGSALGGKVTVVLSGDLARARENNRGCGAACH</sequence>
<protein>
    <submittedName>
        <fullName evidence="1">Uncharacterized protein</fullName>
    </submittedName>
</protein>
<evidence type="ECO:0000313" key="1">
    <source>
        <dbReference type="EMBL" id="CAE8650812.1"/>
    </source>
</evidence>
<dbReference type="AlphaFoldDB" id="A0A813IKL5"/>
<accession>A0A813IKL5</accession>
<gene>
    <name evidence="1" type="ORF">PGLA2088_LOCUS8604</name>
</gene>
<name>A0A813IKL5_POLGL</name>
<organism evidence="1 2">
    <name type="scientific">Polarella glacialis</name>
    <name type="common">Dinoflagellate</name>
    <dbReference type="NCBI Taxonomy" id="89957"/>
    <lineage>
        <taxon>Eukaryota</taxon>
        <taxon>Sar</taxon>
        <taxon>Alveolata</taxon>
        <taxon>Dinophyceae</taxon>
        <taxon>Suessiales</taxon>
        <taxon>Suessiaceae</taxon>
        <taxon>Polarella</taxon>
    </lineage>
</organism>
<dbReference type="EMBL" id="CAJNNW010009250">
    <property type="protein sequence ID" value="CAE8650812.1"/>
    <property type="molecule type" value="Genomic_DNA"/>
</dbReference>
<comment type="caution">
    <text evidence="1">The sequence shown here is derived from an EMBL/GenBank/DDBJ whole genome shotgun (WGS) entry which is preliminary data.</text>
</comment>
<reference evidence="1" key="1">
    <citation type="submission" date="2021-02" db="EMBL/GenBank/DDBJ databases">
        <authorList>
            <person name="Dougan E. K."/>
            <person name="Rhodes N."/>
            <person name="Thang M."/>
            <person name="Chan C."/>
        </authorList>
    </citation>
    <scope>NUCLEOTIDE SEQUENCE</scope>
</reference>
<evidence type="ECO:0000313" key="2">
    <source>
        <dbReference type="Proteomes" id="UP000626109"/>
    </source>
</evidence>
<proteinExistence type="predicted"/>
<dbReference type="Proteomes" id="UP000626109">
    <property type="component" value="Unassembled WGS sequence"/>
</dbReference>